<reference evidence="4 5" key="1">
    <citation type="journal article" date="2016" name="Mol. Biol. Evol.">
        <title>Comparative Genomics of Early-Diverging Mushroom-Forming Fungi Provides Insights into the Origins of Lignocellulose Decay Capabilities.</title>
        <authorList>
            <person name="Nagy L.G."/>
            <person name="Riley R."/>
            <person name="Tritt A."/>
            <person name="Adam C."/>
            <person name="Daum C."/>
            <person name="Floudas D."/>
            <person name="Sun H."/>
            <person name="Yadav J.S."/>
            <person name="Pangilinan J."/>
            <person name="Larsson K.H."/>
            <person name="Matsuura K."/>
            <person name="Barry K."/>
            <person name="Labutti K."/>
            <person name="Kuo R."/>
            <person name="Ohm R.A."/>
            <person name="Bhattacharya S.S."/>
            <person name="Shirouzu T."/>
            <person name="Yoshinaga Y."/>
            <person name="Martin F.M."/>
            <person name="Grigoriev I.V."/>
            <person name="Hibbett D.S."/>
        </authorList>
    </citation>
    <scope>NUCLEOTIDE SEQUENCE [LARGE SCALE GENOMIC DNA]</scope>
    <source>
        <strain evidence="4 5">HHB10207 ss-3</strain>
    </source>
</reference>
<gene>
    <name evidence="4" type="ORF">SISSUDRAFT_30180</name>
</gene>
<feature type="transmembrane region" description="Helical" evidence="2">
    <location>
        <begin position="245"/>
        <end position="267"/>
    </location>
</feature>
<organism evidence="4 5">
    <name type="scientific">Sistotremastrum suecicum HHB10207 ss-3</name>
    <dbReference type="NCBI Taxonomy" id="1314776"/>
    <lineage>
        <taxon>Eukaryota</taxon>
        <taxon>Fungi</taxon>
        <taxon>Dikarya</taxon>
        <taxon>Basidiomycota</taxon>
        <taxon>Agaricomycotina</taxon>
        <taxon>Agaricomycetes</taxon>
        <taxon>Sistotremastrales</taxon>
        <taxon>Sistotremastraceae</taxon>
        <taxon>Sistotremastrum</taxon>
    </lineage>
</organism>
<dbReference type="OrthoDB" id="2591431at2759"/>
<dbReference type="CDD" id="cd12087">
    <property type="entry name" value="TM_EGFR-like"/>
    <property type="match status" value="1"/>
</dbReference>
<name>A0A166JBJ0_9AGAM</name>
<evidence type="ECO:0000313" key="5">
    <source>
        <dbReference type="Proteomes" id="UP000076798"/>
    </source>
</evidence>
<protein>
    <recommendedName>
        <fullName evidence="6">Mid2 domain-containing protein</fullName>
    </recommendedName>
</protein>
<dbReference type="PANTHER" id="PTHR37487:SF3">
    <property type="entry name" value="CLEAVAGE_POLYADENYLATION SPECIFICITY FACTOR A SUBUNIT N-TERMINAL DOMAIN-CONTAINING PROTEIN"/>
    <property type="match status" value="1"/>
</dbReference>
<feature type="signal peptide" evidence="3">
    <location>
        <begin position="1"/>
        <end position="20"/>
    </location>
</feature>
<keyword evidence="2" id="KW-0472">Membrane</keyword>
<evidence type="ECO:0008006" key="6">
    <source>
        <dbReference type="Google" id="ProtNLM"/>
    </source>
</evidence>
<feature type="region of interest" description="Disordered" evidence="1">
    <location>
        <begin position="275"/>
        <end position="295"/>
    </location>
</feature>
<dbReference type="STRING" id="1314776.A0A166JBJ0"/>
<evidence type="ECO:0000313" key="4">
    <source>
        <dbReference type="EMBL" id="KZT44568.1"/>
    </source>
</evidence>
<keyword evidence="3" id="KW-0732">Signal</keyword>
<keyword evidence="2" id="KW-0812">Transmembrane</keyword>
<feature type="compositionally biased region" description="Polar residues" evidence="1">
    <location>
        <begin position="357"/>
        <end position="366"/>
    </location>
</feature>
<feature type="chain" id="PRO_5007875763" description="Mid2 domain-containing protein" evidence="3">
    <location>
        <begin position="21"/>
        <end position="396"/>
    </location>
</feature>
<accession>A0A166JBJ0</accession>
<dbReference type="AlphaFoldDB" id="A0A166JBJ0"/>
<keyword evidence="5" id="KW-1185">Reference proteome</keyword>
<dbReference type="EMBL" id="KV428004">
    <property type="protein sequence ID" value="KZT44568.1"/>
    <property type="molecule type" value="Genomic_DNA"/>
</dbReference>
<dbReference type="Proteomes" id="UP000076798">
    <property type="component" value="Unassembled WGS sequence"/>
</dbReference>
<proteinExistence type="predicted"/>
<feature type="region of interest" description="Disordered" evidence="1">
    <location>
        <begin position="210"/>
        <end position="238"/>
    </location>
</feature>
<sequence>MRLEYCFALLPLFVPLEVLAFNFSVSSNPTSCDNLTVTWHGGNPPFRLLISPAFARPINLSIPSQSFDGNQGFFSTQLQVQANHNFLLTMSDRAGFGSGGTSLILNATSPVQGSTNCSTNPELPFTFEANSALTQCRDFVFSGYEGAALPLSFIGLIPGGETFRLETNKSGSYTWDVDVAAGTNVLFTAVDAHGNSGGSTDILRVVQSGDSSCMSSNSPSSTAGSSTPTISPNPSDASSLSPASVAGIVIGVVSAILIIGLASFCFIRRRKSADPEKSAPYLTPQPFHRHDHHGSGTLRLIQPLSNQTPMITPTQLPLNGEADPTPFVLPEDVQSSRATDGLTHPHAAHFSNRRKSTLGSRESNPPTRFILHRDADEVSDNLSEEVVELPPLYRGQ</sequence>
<feature type="region of interest" description="Disordered" evidence="1">
    <location>
        <begin position="336"/>
        <end position="367"/>
    </location>
</feature>
<dbReference type="PANTHER" id="PTHR37487">
    <property type="entry name" value="CHROMOSOME 1, WHOLE GENOME SHOTGUN SEQUENCE"/>
    <property type="match status" value="1"/>
</dbReference>
<evidence type="ECO:0000256" key="3">
    <source>
        <dbReference type="SAM" id="SignalP"/>
    </source>
</evidence>
<feature type="compositionally biased region" description="Low complexity" evidence="1">
    <location>
        <begin position="210"/>
        <end position="232"/>
    </location>
</feature>
<keyword evidence="2" id="KW-1133">Transmembrane helix</keyword>
<evidence type="ECO:0000256" key="1">
    <source>
        <dbReference type="SAM" id="MobiDB-lite"/>
    </source>
</evidence>
<evidence type="ECO:0000256" key="2">
    <source>
        <dbReference type="SAM" id="Phobius"/>
    </source>
</evidence>